<dbReference type="GO" id="GO:0016747">
    <property type="term" value="F:acyltransferase activity, transferring groups other than amino-acyl groups"/>
    <property type="evidence" value="ECO:0007669"/>
    <property type="project" value="InterPro"/>
</dbReference>
<accession>A0A953NG56</accession>
<protein>
    <submittedName>
        <fullName evidence="2">GNAT family N-acetyltransferase</fullName>
        <ecNumber evidence="2">2.3.1.-</ecNumber>
    </submittedName>
</protein>
<name>A0A953NG56_9MOLU</name>
<evidence type="ECO:0000313" key="3">
    <source>
        <dbReference type="Proteomes" id="UP000772186"/>
    </source>
</evidence>
<dbReference type="Gene3D" id="3.40.630.30">
    <property type="match status" value="1"/>
</dbReference>
<feature type="domain" description="N-acetyltransferase" evidence="1">
    <location>
        <begin position="143"/>
        <end position="271"/>
    </location>
</feature>
<dbReference type="EMBL" id="JAIQBY010000014">
    <property type="protein sequence ID" value="MBZ4195444.1"/>
    <property type="molecule type" value="Genomic_DNA"/>
</dbReference>
<dbReference type="Pfam" id="PF08445">
    <property type="entry name" value="FR47"/>
    <property type="match status" value="1"/>
</dbReference>
<dbReference type="InterPro" id="IPR013653">
    <property type="entry name" value="GCN5-like_dom"/>
</dbReference>
<dbReference type="InterPro" id="IPR016181">
    <property type="entry name" value="Acyl_CoA_acyltransferase"/>
</dbReference>
<dbReference type="PROSITE" id="PS51186">
    <property type="entry name" value="GNAT"/>
    <property type="match status" value="1"/>
</dbReference>
<reference evidence="2 3" key="1">
    <citation type="submission" date="2021-09" db="EMBL/GenBank/DDBJ databases">
        <title>WGS of Mycoplasma sp. Zaradi2 strains.</title>
        <authorList>
            <person name="Spergser J."/>
        </authorList>
    </citation>
    <scope>NUCLEOTIDE SEQUENCE [LARGE SCALE GENOMIC DNA]</scope>
    <source>
        <strain evidence="2 3">1331</strain>
    </source>
</reference>
<dbReference type="RefSeq" id="WP_223644633.1">
    <property type="nucleotide sequence ID" value="NZ_JAIQBY010000014.1"/>
</dbReference>
<dbReference type="CDD" id="cd04301">
    <property type="entry name" value="NAT_SF"/>
    <property type="match status" value="1"/>
</dbReference>
<comment type="caution">
    <text evidence="2">The sequence shown here is derived from an EMBL/GenBank/DDBJ whole genome shotgun (WGS) entry which is preliminary data.</text>
</comment>
<evidence type="ECO:0000259" key="1">
    <source>
        <dbReference type="PROSITE" id="PS51186"/>
    </source>
</evidence>
<keyword evidence="3" id="KW-1185">Reference proteome</keyword>
<keyword evidence="2" id="KW-0808">Transferase</keyword>
<dbReference type="EC" id="2.3.1.-" evidence="2"/>
<gene>
    <name evidence="2" type="ORF">LAD73_01755</name>
</gene>
<dbReference type="SUPFAM" id="SSF55729">
    <property type="entry name" value="Acyl-CoA N-acyltransferases (Nat)"/>
    <property type="match status" value="1"/>
</dbReference>
<sequence length="271" mass="31659">MSFFNKATKHDYEEIMTFLEQERLLNFFFIGDIETYGIDSPFMPILLHKNEKELIDSIALVYYSTLLIYDPYKLVSTNELKDLIEKYKIKTININESVYKHFESFFNDDTNRFKIHKQTLAACDKTIYMDSNDAIKASYIHIPMIVQSRMHIDEFKDLVSNYDQELNIYQESYKKGVFNSFIVQKDNKVVAHAGSLIETKYVSVIGGVFCLADYRKRGYASQCVYKLTNEIAKKGKKAVLFYNDDNHKASKIYQKIGYKNLGNLYTISIIN</sequence>
<dbReference type="Proteomes" id="UP000772186">
    <property type="component" value="Unassembled WGS sequence"/>
</dbReference>
<dbReference type="AlphaFoldDB" id="A0A953NG56"/>
<organism evidence="2 3">
    <name type="scientific">Mycoplasma tauri</name>
    <dbReference type="NCBI Taxonomy" id="547987"/>
    <lineage>
        <taxon>Bacteria</taxon>
        <taxon>Bacillati</taxon>
        <taxon>Mycoplasmatota</taxon>
        <taxon>Mollicutes</taxon>
        <taxon>Mycoplasmataceae</taxon>
        <taxon>Mycoplasma</taxon>
    </lineage>
</organism>
<proteinExistence type="predicted"/>
<keyword evidence="2" id="KW-0012">Acyltransferase</keyword>
<evidence type="ECO:0000313" key="2">
    <source>
        <dbReference type="EMBL" id="MBZ4195444.1"/>
    </source>
</evidence>
<dbReference type="InterPro" id="IPR000182">
    <property type="entry name" value="GNAT_dom"/>
</dbReference>